<dbReference type="AlphaFoldDB" id="A0ABC9TW51"/>
<dbReference type="Proteomes" id="UP000016491">
    <property type="component" value="Unassembled WGS sequence"/>
</dbReference>
<dbReference type="EMBL" id="AWSU01000224">
    <property type="protein sequence ID" value="ERI76002.1"/>
    <property type="molecule type" value="Genomic_DNA"/>
</dbReference>
<organism evidence="1 2">
    <name type="scientific">[Clostridium] symbiosum ATCC 14940</name>
    <dbReference type="NCBI Taxonomy" id="411472"/>
    <lineage>
        <taxon>Bacteria</taxon>
        <taxon>Bacillati</taxon>
        <taxon>Bacillota</taxon>
        <taxon>Clostridia</taxon>
        <taxon>Lachnospirales</taxon>
        <taxon>Lachnospiraceae</taxon>
        <taxon>Otoolea</taxon>
    </lineage>
</organism>
<evidence type="ECO:0000313" key="1">
    <source>
        <dbReference type="EMBL" id="ERI76002.1"/>
    </source>
</evidence>
<gene>
    <name evidence="1" type="ORF">CLOSYM_02861</name>
</gene>
<sequence length="47" mass="5714">MESLIKTINPLKTWKICCFSMSEIEQYVEIMQIIDEFMKTVHWTFVQ</sequence>
<evidence type="ECO:0000313" key="2">
    <source>
        <dbReference type="Proteomes" id="UP000016491"/>
    </source>
</evidence>
<proteinExistence type="predicted"/>
<comment type="caution">
    <text evidence="1">The sequence shown here is derived from an EMBL/GenBank/DDBJ whole genome shotgun (WGS) entry which is preliminary data.</text>
</comment>
<reference evidence="1 2" key="1">
    <citation type="submission" date="2013-07" db="EMBL/GenBank/DDBJ databases">
        <authorList>
            <person name="Weinstock G."/>
            <person name="Sodergren E."/>
            <person name="Wylie T."/>
            <person name="Fulton L."/>
            <person name="Fulton R."/>
            <person name="Fronick C."/>
            <person name="O'Laughlin M."/>
            <person name="Godfrey J."/>
            <person name="Miner T."/>
            <person name="Herter B."/>
            <person name="Appelbaum E."/>
            <person name="Cordes M."/>
            <person name="Lek S."/>
            <person name="Wollam A."/>
            <person name="Pepin K.H."/>
            <person name="Palsikar V.B."/>
            <person name="Mitreva M."/>
            <person name="Wilson R.K."/>
        </authorList>
    </citation>
    <scope>NUCLEOTIDE SEQUENCE [LARGE SCALE GENOMIC DNA]</scope>
    <source>
        <strain evidence="1 2">ATCC 14940</strain>
    </source>
</reference>
<protein>
    <submittedName>
        <fullName evidence="1">Uncharacterized protein</fullName>
    </submittedName>
</protein>
<accession>A0ABC9TW51</accession>
<name>A0ABC9TW51_CLOSY</name>